<keyword evidence="8" id="KW-1185">Reference proteome</keyword>
<keyword evidence="4" id="KW-1133">Transmembrane helix</keyword>
<evidence type="ECO:0000259" key="6">
    <source>
        <dbReference type="SMART" id="SM00856"/>
    </source>
</evidence>
<dbReference type="PANTHER" id="PTHR36710:SF13">
    <property type="entry name" value="PUTATIVE-RELATED"/>
    <property type="match status" value="1"/>
</dbReference>
<evidence type="ECO:0000256" key="2">
    <source>
        <dbReference type="ARBA" id="ARBA00023157"/>
    </source>
</evidence>
<keyword evidence="4" id="KW-0812">Transmembrane</keyword>
<dbReference type="SUPFAM" id="SSF101148">
    <property type="entry name" value="Plant invertase/pectin methylesterase inhibitor"/>
    <property type="match status" value="1"/>
</dbReference>
<evidence type="ECO:0000313" key="8">
    <source>
        <dbReference type="Proteomes" id="UP001174677"/>
    </source>
</evidence>
<accession>A0ABQ9MNC6</accession>
<keyword evidence="2" id="KW-1015">Disulfide bond</keyword>
<dbReference type="InterPro" id="IPR035513">
    <property type="entry name" value="Invertase/methylesterase_inhib"/>
</dbReference>
<dbReference type="EMBL" id="JARPOI010000004">
    <property type="protein sequence ID" value="KAJ9181777.1"/>
    <property type="molecule type" value="Genomic_DNA"/>
</dbReference>
<dbReference type="SMART" id="SM00856">
    <property type="entry name" value="PMEI"/>
    <property type="match status" value="1"/>
</dbReference>
<proteinExistence type="inferred from homology"/>
<dbReference type="InterPro" id="IPR052421">
    <property type="entry name" value="PCW_Enzyme_Inhibitor"/>
</dbReference>
<comment type="caution">
    <text evidence="7">The sequence shown here is derived from an EMBL/GenBank/DDBJ whole genome shotgun (WGS) entry which is preliminary data.</text>
</comment>
<evidence type="ECO:0000313" key="7">
    <source>
        <dbReference type="EMBL" id="KAJ9181777.1"/>
    </source>
</evidence>
<reference evidence="7" key="1">
    <citation type="journal article" date="2023" name="Plant Biotechnol. J.">
        <title>Chromosome-level wild Hevea brasiliensis genome provides new tools for genomic-assisted breeding and valuable loci to elevate rubber yield.</title>
        <authorList>
            <person name="Cheng H."/>
            <person name="Song X."/>
            <person name="Hu Y."/>
            <person name="Wu T."/>
            <person name="Yang Q."/>
            <person name="An Z."/>
            <person name="Feng S."/>
            <person name="Deng Z."/>
            <person name="Wu W."/>
            <person name="Zeng X."/>
            <person name="Tu M."/>
            <person name="Wang X."/>
            <person name="Huang H."/>
        </authorList>
    </citation>
    <scope>NUCLEOTIDE SEQUENCE</scope>
    <source>
        <strain evidence="7">MT/VB/25A 57/8</strain>
    </source>
</reference>
<sequence length="192" mass="20827">MKTSRALTAVFLSLSHVPLLSIFLLLTRFSFVQSDANMIAQTCKQTPFYNLCVSSLNSDPSSSKADVRGLALIMVNKVKAKATISLHLINQLSQKSLGLKNPLSYCADNYDAILSADIPEALEALQKGDPKFAQDGVKDAANEANLCEAKFHGKSPLTKFNKVVHDTSAIAAPAIALIYIYTIIFFSSIMLV</sequence>
<dbReference type="CDD" id="cd15796">
    <property type="entry name" value="CIF_like"/>
    <property type="match status" value="1"/>
</dbReference>
<feature type="chain" id="PRO_5045908106" description="Pectinesterase inhibitor domain-containing protein" evidence="5">
    <location>
        <begin position="35"/>
        <end position="192"/>
    </location>
</feature>
<dbReference type="NCBIfam" id="TIGR01614">
    <property type="entry name" value="PME_inhib"/>
    <property type="match status" value="1"/>
</dbReference>
<comment type="similarity">
    <text evidence="3">Belongs to the PMEI family.</text>
</comment>
<dbReference type="Proteomes" id="UP001174677">
    <property type="component" value="Chromosome 4"/>
</dbReference>
<feature type="transmembrane region" description="Helical" evidence="4">
    <location>
        <begin position="170"/>
        <end position="191"/>
    </location>
</feature>
<gene>
    <name evidence="7" type="ORF">P3X46_005835</name>
</gene>
<evidence type="ECO:0000256" key="5">
    <source>
        <dbReference type="SAM" id="SignalP"/>
    </source>
</evidence>
<protein>
    <recommendedName>
        <fullName evidence="6">Pectinesterase inhibitor domain-containing protein</fullName>
    </recommendedName>
</protein>
<keyword evidence="1 5" id="KW-0732">Signal</keyword>
<evidence type="ECO:0000256" key="1">
    <source>
        <dbReference type="ARBA" id="ARBA00022729"/>
    </source>
</evidence>
<dbReference type="PANTHER" id="PTHR36710">
    <property type="entry name" value="PECTINESTERASE INHIBITOR-LIKE"/>
    <property type="match status" value="1"/>
</dbReference>
<dbReference type="Pfam" id="PF04043">
    <property type="entry name" value="PMEI"/>
    <property type="match status" value="1"/>
</dbReference>
<organism evidence="7 8">
    <name type="scientific">Hevea brasiliensis</name>
    <name type="common">Para rubber tree</name>
    <name type="synonym">Siphonia brasiliensis</name>
    <dbReference type="NCBI Taxonomy" id="3981"/>
    <lineage>
        <taxon>Eukaryota</taxon>
        <taxon>Viridiplantae</taxon>
        <taxon>Streptophyta</taxon>
        <taxon>Embryophyta</taxon>
        <taxon>Tracheophyta</taxon>
        <taxon>Spermatophyta</taxon>
        <taxon>Magnoliopsida</taxon>
        <taxon>eudicotyledons</taxon>
        <taxon>Gunneridae</taxon>
        <taxon>Pentapetalae</taxon>
        <taxon>rosids</taxon>
        <taxon>fabids</taxon>
        <taxon>Malpighiales</taxon>
        <taxon>Euphorbiaceae</taxon>
        <taxon>Crotonoideae</taxon>
        <taxon>Micrandreae</taxon>
        <taxon>Hevea</taxon>
    </lineage>
</organism>
<dbReference type="InterPro" id="IPR034087">
    <property type="entry name" value="C/VIF1"/>
</dbReference>
<evidence type="ECO:0000256" key="3">
    <source>
        <dbReference type="ARBA" id="ARBA00038471"/>
    </source>
</evidence>
<feature type="signal peptide" evidence="5">
    <location>
        <begin position="1"/>
        <end position="34"/>
    </location>
</feature>
<dbReference type="Gene3D" id="1.20.140.40">
    <property type="entry name" value="Invertase/pectin methylesterase inhibitor family protein"/>
    <property type="match status" value="1"/>
</dbReference>
<name>A0ABQ9MNC6_HEVBR</name>
<evidence type="ECO:0000256" key="4">
    <source>
        <dbReference type="SAM" id="Phobius"/>
    </source>
</evidence>
<keyword evidence="4" id="KW-0472">Membrane</keyword>
<feature type="domain" description="Pectinesterase inhibitor" evidence="6">
    <location>
        <begin position="34"/>
        <end position="174"/>
    </location>
</feature>
<dbReference type="InterPro" id="IPR006501">
    <property type="entry name" value="Pectinesterase_inhib_dom"/>
</dbReference>